<accession>A0A285KKB3</accession>
<dbReference type="Gene3D" id="3.40.50.150">
    <property type="entry name" value="Vaccinia Virus protein VP39"/>
    <property type="match status" value="1"/>
</dbReference>
<dbReference type="PANTHER" id="PTHR45036">
    <property type="entry name" value="METHYLTRANSFERASE LIKE 7B"/>
    <property type="match status" value="1"/>
</dbReference>
<evidence type="ECO:0000313" key="2">
    <source>
        <dbReference type="EMBL" id="SNY73084.1"/>
    </source>
</evidence>
<dbReference type="OrthoDB" id="65624at2"/>
<dbReference type="PANTHER" id="PTHR45036:SF1">
    <property type="entry name" value="METHYLTRANSFERASE LIKE 7A"/>
    <property type="match status" value="1"/>
</dbReference>
<protein>
    <submittedName>
        <fullName evidence="2">Methyltransferase domain-containing protein</fullName>
    </submittedName>
</protein>
<dbReference type="GO" id="GO:0008757">
    <property type="term" value="F:S-adenosylmethionine-dependent methyltransferase activity"/>
    <property type="evidence" value="ECO:0007669"/>
    <property type="project" value="InterPro"/>
</dbReference>
<dbReference type="SUPFAM" id="SSF53335">
    <property type="entry name" value="S-adenosyl-L-methionine-dependent methyltransferases"/>
    <property type="match status" value="1"/>
</dbReference>
<reference evidence="2 3" key="1">
    <citation type="submission" date="2017-09" db="EMBL/GenBank/DDBJ databases">
        <authorList>
            <person name="Ehlers B."/>
            <person name="Leendertz F.H."/>
        </authorList>
    </citation>
    <scope>NUCLEOTIDE SEQUENCE [LARGE SCALE GENOMIC DNA]</scope>
    <source>
        <strain evidence="2 3">CGMCC 4.6857</strain>
    </source>
</reference>
<name>A0A285KKB3_9ACTN</name>
<dbReference type="EMBL" id="OBDY01000045">
    <property type="protein sequence ID" value="SNY73084.1"/>
    <property type="molecule type" value="Genomic_DNA"/>
</dbReference>
<dbReference type="InterPro" id="IPR052356">
    <property type="entry name" value="Thiol_S-MT"/>
</dbReference>
<dbReference type="AlphaFoldDB" id="A0A285KKB3"/>
<keyword evidence="3" id="KW-1185">Reference proteome</keyword>
<dbReference type="InterPro" id="IPR013216">
    <property type="entry name" value="Methyltransf_11"/>
</dbReference>
<feature type="domain" description="Methyltransferase type 11" evidence="1">
    <location>
        <begin position="45"/>
        <end position="139"/>
    </location>
</feature>
<gene>
    <name evidence="2" type="ORF">SAMN05421748_14523</name>
</gene>
<keyword evidence="2" id="KW-0489">Methyltransferase</keyword>
<evidence type="ECO:0000259" key="1">
    <source>
        <dbReference type="Pfam" id="PF08241"/>
    </source>
</evidence>
<dbReference type="GO" id="GO:0032259">
    <property type="term" value="P:methylation"/>
    <property type="evidence" value="ECO:0007669"/>
    <property type="project" value="UniProtKB-KW"/>
</dbReference>
<dbReference type="Proteomes" id="UP000219612">
    <property type="component" value="Unassembled WGS sequence"/>
</dbReference>
<dbReference type="CDD" id="cd02440">
    <property type="entry name" value="AdoMet_MTases"/>
    <property type="match status" value="1"/>
</dbReference>
<evidence type="ECO:0000313" key="3">
    <source>
        <dbReference type="Proteomes" id="UP000219612"/>
    </source>
</evidence>
<keyword evidence="2" id="KW-0808">Transferase</keyword>
<dbReference type="Pfam" id="PF08241">
    <property type="entry name" value="Methyltransf_11"/>
    <property type="match status" value="1"/>
</dbReference>
<proteinExistence type="predicted"/>
<dbReference type="RefSeq" id="WP_097328914.1">
    <property type="nucleotide sequence ID" value="NZ_OBDY01000045.1"/>
</dbReference>
<sequence length="211" mass="22930">MTAFTAHPVRGRLNAAVFRSVDGYADHLFGERKRELFAGLPGTVVEIGPGTGANLRHYRAGTRLVAIEPNPYMHEPLMANARRRGVTVDLRAASAEHTGLDDGEAQAVVSTLVLCTVPDPAAALREIARILRPGGRLIFVEHVGAARGSGYDRLQRAVATPWRWFFEGCEVSRDTEGLLQAAGFAELSVSRYRVRSVFLPINTQIAGVAVR</sequence>
<dbReference type="InterPro" id="IPR029063">
    <property type="entry name" value="SAM-dependent_MTases_sf"/>
</dbReference>
<organism evidence="2 3">
    <name type="scientific">Paractinoplanes atraurantiacus</name>
    <dbReference type="NCBI Taxonomy" id="1036182"/>
    <lineage>
        <taxon>Bacteria</taxon>
        <taxon>Bacillati</taxon>
        <taxon>Actinomycetota</taxon>
        <taxon>Actinomycetes</taxon>
        <taxon>Micromonosporales</taxon>
        <taxon>Micromonosporaceae</taxon>
        <taxon>Paractinoplanes</taxon>
    </lineage>
</organism>